<protein>
    <recommendedName>
        <fullName evidence="5">Ureidoglycolate lyase</fullName>
        <ecNumber evidence="5">4.3.2.3</ecNumber>
    </recommendedName>
    <alternativeName>
        <fullName evidence="5">Ureidoglycolatase</fullName>
    </alternativeName>
</protein>
<dbReference type="PIRSF" id="PIRSF017306">
    <property type="entry name" value="Ureidogly_hydro"/>
    <property type="match status" value="1"/>
</dbReference>
<evidence type="ECO:0000256" key="2">
    <source>
        <dbReference type="ARBA" id="ARBA00022631"/>
    </source>
</evidence>
<dbReference type="InterPro" id="IPR011051">
    <property type="entry name" value="RmlC_Cupin_sf"/>
</dbReference>
<dbReference type="AlphaFoldDB" id="A0A1Q9A480"/>
<keyword evidence="3 5" id="KW-0456">Lyase</keyword>
<evidence type="ECO:0000313" key="7">
    <source>
        <dbReference type="EMBL" id="OLP49390.1"/>
    </source>
</evidence>
<evidence type="ECO:0000313" key="8">
    <source>
        <dbReference type="Proteomes" id="UP000185598"/>
    </source>
</evidence>
<dbReference type="InterPro" id="IPR007247">
    <property type="entry name" value="Ureidogly_lyase"/>
</dbReference>
<evidence type="ECO:0000313" key="6">
    <source>
        <dbReference type="EMBL" id="MBB4006446.1"/>
    </source>
</evidence>
<dbReference type="EMBL" id="MKIN01000022">
    <property type="protein sequence ID" value="OLP49390.1"/>
    <property type="molecule type" value="Genomic_DNA"/>
</dbReference>
<sequence length="170" mass="18822">MTLSSALILAVRPLTAEAFAQFGDVIEADPERMRLINGGTTERFHGLASPEVIGECARVILNIFRGQPRSFPYEIDMMERHPLGSQSFSPLSGRSFLVAVSQDRDGKPGVPQVFLAEPHQGVNYRCNVWHHPLMAIGAVSDFLVADRDGPGNNLEEFFFDAPYVILEPRP</sequence>
<evidence type="ECO:0000256" key="3">
    <source>
        <dbReference type="ARBA" id="ARBA00023239"/>
    </source>
</evidence>
<accession>A0A1Q9A480</accession>
<comment type="pathway">
    <text evidence="5">Nitrogen metabolism; (S)-allantoin degradation.</text>
</comment>
<name>A0A1Q9A480_9HYPH</name>
<comment type="cofactor">
    <cofactor evidence="5">
        <name>Ni(2+)</name>
        <dbReference type="ChEBI" id="CHEBI:49786"/>
    </cofactor>
</comment>
<comment type="catalytic activity">
    <reaction evidence="4 5">
        <text>(S)-ureidoglycolate = urea + glyoxylate</text>
        <dbReference type="Rhea" id="RHEA:11304"/>
        <dbReference type="ChEBI" id="CHEBI:16199"/>
        <dbReference type="ChEBI" id="CHEBI:36655"/>
        <dbReference type="ChEBI" id="CHEBI:57296"/>
        <dbReference type="EC" id="4.3.2.3"/>
    </reaction>
</comment>
<comment type="similarity">
    <text evidence="5">Belongs to the ureidoglycolate lyase family.</text>
</comment>
<dbReference type="GO" id="GO:0000256">
    <property type="term" value="P:allantoin catabolic process"/>
    <property type="evidence" value="ECO:0007669"/>
    <property type="project" value="UniProtKB-UniRule"/>
</dbReference>
<dbReference type="EMBL" id="JACIED010000001">
    <property type="protein sequence ID" value="MBB4006446.1"/>
    <property type="molecule type" value="Genomic_DNA"/>
</dbReference>
<dbReference type="InterPro" id="IPR023525">
    <property type="entry name" value="Ureidogly_lyase_bac"/>
</dbReference>
<dbReference type="RefSeq" id="WP_075615180.1">
    <property type="nucleotide sequence ID" value="NZ_JACIED010000001.1"/>
</dbReference>
<dbReference type="NCBIfam" id="NF009932">
    <property type="entry name" value="PRK13395.1"/>
    <property type="match status" value="1"/>
</dbReference>
<dbReference type="OrthoDB" id="9804602at2"/>
<dbReference type="UniPathway" id="UPA00395"/>
<dbReference type="HAMAP" id="MF_00616">
    <property type="entry name" value="Ureidogly_lyase"/>
    <property type="match status" value="1"/>
</dbReference>
<dbReference type="SUPFAM" id="SSF51182">
    <property type="entry name" value="RmlC-like cupins"/>
    <property type="match status" value="1"/>
</dbReference>
<dbReference type="STRING" id="887144.BJF91_20300"/>
<dbReference type="Pfam" id="PF04115">
    <property type="entry name" value="Ureidogly_lyase"/>
    <property type="match status" value="1"/>
</dbReference>
<dbReference type="GO" id="GO:0006145">
    <property type="term" value="P:purine nucleobase catabolic process"/>
    <property type="evidence" value="ECO:0007669"/>
    <property type="project" value="UniProtKB-UniRule"/>
</dbReference>
<evidence type="ECO:0000256" key="5">
    <source>
        <dbReference type="HAMAP-Rule" id="MF_00616"/>
    </source>
</evidence>
<gene>
    <name evidence="5" type="primary">allA</name>
    <name evidence="7" type="ORF">BJF91_20300</name>
    <name evidence="6" type="ORF">GGQ71_000682</name>
</gene>
<dbReference type="Gene3D" id="2.60.120.480">
    <property type="entry name" value="Ureidoglycolate hydrolase"/>
    <property type="match status" value="1"/>
</dbReference>
<keyword evidence="8" id="KW-1185">Reference proteome</keyword>
<proteinExistence type="inferred from homology"/>
<comment type="subunit">
    <text evidence="1 5">Homodimer.</text>
</comment>
<reference evidence="6 9" key="2">
    <citation type="submission" date="2020-08" db="EMBL/GenBank/DDBJ databases">
        <title>Genomic Encyclopedia of Type Strains, Phase IV (KMG-IV): sequencing the most valuable type-strain genomes for metagenomic binning, comparative biology and taxonomic classification.</title>
        <authorList>
            <person name="Goeker M."/>
        </authorList>
    </citation>
    <scope>NUCLEOTIDE SEQUENCE [LARGE SCALE GENOMIC DNA]</scope>
    <source>
        <strain evidence="6 9">DSM 100021</strain>
    </source>
</reference>
<dbReference type="PANTHER" id="PTHR21221">
    <property type="entry name" value="UREIDOGLYCOLATE HYDROLASE"/>
    <property type="match status" value="1"/>
</dbReference>
<dbReference type="EC" id="4.3.2.3" evidence="5"/>
<comment type="function">
    <text evidence="5">Catalyzes the catabolism of the allantoin degradation intermediate (S)-ureidoglycolate, generating urea and glyoxylate. Involved in the utilization of allantoin as nitrogen source.</text>
</comment>
<keyword evidence="2 5" id="KW-0659">Purine metabolism</keyword>
<comment type="caution">
    <text evidence="7">The sequence shown here is derived from an EMBL/GenBank/DDBJ whole genome shotgun (WGS) entry which is preliminary data.</text>
</comment>
<dbReference type="NCBIfam" id="NF002951">
    <property type="entry name" value="PRK03606.2-2"/>
    <property type="match status" value="1"/>
</dbReference>
<evidence type="ECO:0000256" key="4">
    <source>
        <dbReference type="ARBA" id="ARBA00047684"/>
    </source>
</evidence>
<reference evidence="7 8" key="1">
    <citation type="submission" date="2016-09" db="EMBL/GenBank/DDBJ databases">
        <title>Rhizobium oryziradicis sp. nov., isolated from the root of rice.</title>
        <authorList>
            <person name="Zhao J."/>
            <person name="Zhang X."/>
        </authorList>
    </citation>
    <scope>NUCLEOTIDE SEQUENCE [LARGE SCALE GENOMIC DNA]</scope>
    <source>
        <strain evidence="7 8">14971</strain>
    </source>
</reference>
<evidence type="ECO:0000313" key="9">
    <source>
        <dbReference type="Proteomes" id="UP000544107"/>
    </source>
</evidence>
<dbReference type="InterPro" id="IPR024060">
    <property type="entry name" value="Ureidoglycolate_lyase_dom_sf"/>
</dbReference>
<dbReference type="GO" id="GO:0050385">
    <property type="term" value="F:ureidoglycolate lyase activity"/>
    <property type="evidence" value="ECO:0007669"/>
    <property type="project" value="UniProtKB-UniRule"/>
</dbReference>
<dbReference type="PANTHER" id="PTHR21221:SF1">
    <property type="entry name" value="UREIDOGLYCOLATE LYASE"/>
    <property type="match status" value="1"/>
</dbReference>
<dbReference type="Proteomes" id="UP000544107">
    <property type="component" value="Unassembled WGS sequence"/>
</dbReference>
<dbReference type="GO" id="GO:0004848">
    <property type="term" value="F:ureidoglycolate hydrolase activity"/>
    <property type="evidence" value="ECO:0007669"/>
    <property type="project" value="InterPro"/>
</dbReference>
<keyword evidence="7" id="KW-0378">Hydrolase</keyword>
<dbReference type="Proteomes" id="UP000185598">
    <property type="component" value="Unassembled WGS sequence"/>
</dbReference>
<organism evidence="7 8">
    <name type="scientific">Allorhizobium taibaishanense</name>
    <dbReference type="NCBI Taxonomy" id="887144"/>
    <lineage>
        <taxon>Bacteria</taxon>
        <taxon>Pseudomonadati</taxon>
        <taxon>Pseudomonadota</taxon>
        <taxon>Alphaproteobacteria</taxon>
        <taxon>Hyphomicrobiales</taxon>
        <taxon>Rhizobiaceae</taxon>
        <taxon>Rhizobium/Agrobacterium group</taxon>
        <taxon>Allorhizobium</taxon>
    </lineage>
</organism>
<evidence type="ECO:0000256" key="1">
    <source>
        <dbReference type="ARBA" id="ARBA00011738"/>
    </source>
</evidence>
<dbReference type="InterPro" id="IPR047233">
    <property type="entry name" value="UAH_cupin"/>
</dbReference>
<dbReference type="CDD" id="cd20298">
    <property type="entry name" value="cupin_UAH"/>
    <property type="match status" value="1"/>
</dbReference>